<feature type="transmembrane region" description="Helical" evidence="1">
    <location>
        <begin position="470"/>
        <end position="490"/>
    </location>
</feature>
<evidence type="ECO:0000256" key="2">
    <source>
        <dbReference type="SAM" id="SignalP"/>
    </source>
</evidence>
<dbReference type="Pfam" id="PF04403">
    <property type="entry name" value="PqiA"/>
    <property type="match status" value="2"/>
</dbReference>
<evidence type="ECO:0008006" key="5">
    <source>
        <dbReference type="Google" id="ProtNLM"/>
    </source>
</evidence>
<evidence type="ECO:0000313" key="4">
    <source>
        <dbReference type="Proteomes" id="UP000001357"/>
    </source>
</evidence>
<feature type="transmembrane region" description="Helical" evidence="1">
    <location>
        <begin position="536"/>
        <end position="554"/>
    </location>
</feature>
<feature type="chain" id="PRO_5002742376" description="Lipid-binding serum glycoprotein N-terminal domain-containing protein" evidence="2">
    <location>
        <begin position="26"/>
        <end position="1008"/>
    </location>
</feature>
<dbReference type="EMBL" id="CH991545">
    <property type="protein sequence ID" value="EDQ91322.1"/>
    <property type="molecule type" value="Genomic_DNA"/>
</dbReference>
<feature type="transmembrane region" description="Helical" evidence="1">
    <location>
        <begin position="745"/>
        <end position="770"/>
    </location>
</feature>
<keyword evidence="2" id="KW-0732">Signal</keyword>
<dbReference type="KEGG" id="mbr:MONBRDRAFT_6454"/>
<reference evidence="3 4" key="1">
    <citation type="journal article" date="2008" name="Nature">
        <title>The genome of the choanoflagellate Monosiga brevicollis and the origin of metazoans.</title>
        <authorList>
            <consortium name="JGI Sequencing"/>
            <person name="King N."/>
            <person name="Westbrook M.J."/>
            <person name="Young S.L."/>
            <person name="Kuo A."/>
            <person name="Abedin M."/>
            <person name="Chapman J."/>
            <person name="Fairclough S."/>
            <person name="Hellsten U."/>
            <person name="Isogai Y."/>
            <person name="Letunic I."/>
            <person name="Marr M."/>
            <person name="Pincus D."/>
            <person name="Putnam N."/>
            <person name="Rokas A."/>
            <person name="Wright K.J."/>
            <person name="Zuzow R."/>
            <person name="Dirks W."/>
            <person name="Good M."/>
            <person name="Goodstein D."/>
            <person name="Lemons D."/>
            <person name="Li W."/>
            <person name="Lyons J.B."/>
            <person name="Morris A."/>
            <person name="Nichols S."/>
            <person name="Richter D.J."/>
            <person name="Salamov A."/>
            <person name="Bork P."/>
            <person name="Lim W.A."/>
            <person name="Manning G."/>
            <person name="Miller W.T."/>
            <person name="McGinnis W."/>
            <person name="Shapiro H."/>
            <person name="Tjian R."/>
            <person name="Grigoriev I.V."/>
            <person name="Rokhsar D."/>
        </authorList>
    </citation>
    <scope>NUCLEOTIDE SEQUENCE [LARGE SCALE GENOMIC DNA]</scope>
    <source>
        <strain evidence="4">MX1 / ATCC 50154</strain>
    </source>
</reference>
<dbReference type="GeneID" id="5888891"/>
<keyword evidence="1" id="KW-1133">Transmembrane helix</keyword>
<name>A9UTX4_MONBE</name>
<dbReference type="OMA" id="QGNDEYC"/>
<dbReference type="PANTHER" id="PTHR34730">
    <property type="entry name" value="UNNAMED PRODUCT"/>
    <property type="match status" value="1"/>
</dbReference>
<evidence type="ECO:0000313" key="3">
    <source>
        <dbReference type="EMBL" id="EDQ91322.1"/>
    </source>
</evidence>
<dbReference type="InParanoid" id="A9UTX4"/>
<dbReference type="PANTHER" id="PTHR34730:SF1">
    <property type="entry name" value="PARAQUAT-INDUCIBLE PROTEIN A"/>
    <property type="match status" value="1"/>
</dbReference>
<keyword evidence="4" id="KW-1185">Reference proteome</keyword>
<dbReference type="InterPro" id="IPR007498">
    <property type="entry name" value="PqiA-like"/>
</dbReference>
<dbReference type="RefSeq" id="XP_001743744.1">
    <property type="nucleotide sequence ID" value="XM_001743692.1"/>
</dbReference>
<feature type="transmembrane region" description="Helical" evidence="1">
    <location>
        <begin position="865"/>
        <end position="886"/>
    </location>
</feature>
<keyword evidence="1" id="KW-0812">Transmembrane</keyword>
<feature type="transmembrane region" description="Helical" evidence="1">
    <location>
        <begin position="641"/>
        <end position="661"/>
    </location>
</feature>
<feature type="transmembrane region" description="Helical" evidence="1">
    <location>
        <begin position="596"/>
        <end position="620"/>
    </location>
</feature>
<dbReference type="Proteomes" id="UP000001357">
    <property type="component" value="Unassembled WGS sequence"/>
</dbReference>
<protein>
    <recommendedName>
        <fullName evidence="5">Lipid-binding serum glycoprotein N-terminal domain-containing protein</fullName>
    </recommendedName>
</protein>
<organism evidence="3 4">
    <name type="scientific">Monosiga brevicollis</name>
    <name type="common">Choanoflagellate</name>
    <dbReference type="NCBI Taxonomy" id="81824"/>
    <lineage>
        <taxon>Eukaryota</taxon>
        <taxon>Choanoflagellata</taxon>
        <taxon>Craspedida</taxon>
        <taxon>Salpingoecidae</taxon>
        <taxon>Monosiga</taxon>
    </lineage>
</organism>
<accession>A9UTX4</accession>
<proteinExistence type="predicted"/>
<gene>
    <name evidence="3" type="ORF">MONBRDRAFT_6454</name>
</gene>
<sequence>MAVCARLALMGLVLLVLPSVAPVHASHQVSFSKWLFDLQIPLPAVTVIKGVDLTDGVCTHTVIANISTDVQGLAYGFEGSGISLNCSLAFKAEALPRFNERVTMVVDHSILGFVLQLEKDDQQRITNLTLEQPTAIFEVSNMIVDGTIPTGGFFNSSMIRTAMADVLQAQFRKLVPDLVDHMLAPLLRNISFALYAQGQAVMHRPPPCPHESGMADLRTSPVIQLVEFVNSILSLNDTDSLLLDGLVDALTNHTGRVALDLNLSTVLDLPGLGTVGLGFQDVVVAGLDTWNSIELFNVTSPCQLETTSNLANLSINISLTLDIQLANSSDILHEEFTVVFAMDHGTMDLILDLDVSQAKTDALRSLQIFQPGCLAEAVDFFGLTFLNLDFQLDDLELVPAAGTLEQDLDLALNNLMHLVVVNFDDLVPMALNVLLNETLAPINKAINQSLSNQTCTPARSTAPPGTNMTITYIAVSTGLALAFVFGLWVFHANDKHAKRLSAYSLNSPDESAPLLEGRNPAPCLAAEPSVGTWSRYLIPITLLGTIALLINSNASAGASVYPFLIIGNDRYRFDPTFTFSLINTVHDMWQAHVRPLSVVIALFSGVWPYLKLVLMLTAWIMPVRWLGESSRETLLRVLDALGKWSLIDTYVMVMMLVAFRFRLPLLPADMETEKDTSLDIFVQPDVGLYTFVLATIISLIMGHIILHMHRKAADQHRQPTPDHLKRSFGNHVFVRDDITYRFTRCGYFSILLLLLATIAILLVGSVMYAFSFNFKGLAAAGLDLEHDLMGYNDSFSYRNYSLGTLGTAIPESSIEPNSFLTRMLQATFYIFAIVMPCLHVLVMITVWVVPLSVNVQARWYTIAEVLNAWSALDVFVVSILAAILQIQRFALFIIGDYCDGINKIIQQLQDEGQLPHDYEAKCFDVIATLDNGCWFLFSAMLLSFFTAAVVMPLCHRALQDRLHSERSTKLHTVNSMGQTPSEPRSCQCFDMLSMGRWLGLVQMDDVFV</sequence>
<keyword evidence="1" id="KW-0472">Membrane</keyword>
<dbReference type="AlphaFoldDB" id="A9UTX4"/>
<feature type="transmembrane region" description="Helical" evidence="1">
    <location>
        <begin position="934"/>
        <end position="954"/>
    </location>
</feature>
<dbReference type="eggNOG" id="ENOG502QS2P">
    <property type="taxonomic scope" value="Eukaryota"/>
</dbReference>
<evidence type="ECO:0000256" key="1">
    <source>
        <dbReference type="SAM" id="Phobius"/>
    </source>
</evidence>
<feature type="transmembrane region" description="Helical" evidence="1">
    <location>
        <begin position="686"/>
        <end position="706"/>
    </location>
</feature>
<feature type="signal peptide" evidence="2">
    <location>
        <begin position="1"/>
        <end position="25"/>
    </location>
</feature>
<feature type="transmembrane region" description="Helical" evidence="1">
    <location>
        <begin position="828"/>
        <end position="853"/>
    </location>
</feature>